<evidence type="ECO:0000256" key="4">
    <source>
        <dbReference type="ARBA" id="ARBA00022833"/>
    </source>
</evidence>
<feature type="binding site" evidence="6">
    <location>
        <position position="110"/>
    </location>
    <ligand>
        <name>Ca(2+)</name>
        <dbReference type="ChEBI" id="CHEBI:29108"/>
        <label>1</label>
    </ligand>
</feature>
<evidence type="ECO:0000256" key="1">
    <source>
        <dbReference type="ARBA" id="ARBA00022670"/>
    </source>
</evidence>
<dbReference type="Gene3D" id="3.40.390.10">
    <property type="entry name" value="Collagenase (Catalytic Domain)"/>
    <property type="match status" value="2"/>
</dbReference>
<feature type="binding site" evidence="6">
    <location>
        <position position="133"/>
    </location>
    <ligand>
        <name>Zn(2+)</name>
        <dbReference type="ChEBI" id="CHEBI:29105"/>
        <label>2</label>
        <note>catalytic</note>
    </ligand>
</feature>
<dbReference type="PRINTS" id="PR00138">
    <property type="entry name" value="MATRIXIN"/>
</dbReference>
<keyword evidence="4 6" id="KW-0862">Zinc</keyword>
<sequence length="173" mass="18793">MLDSETVSKMMTPRCGVADIVNGRSRMRSKNHYSHGGNSNSIHTVSHYSFFQGNPKWPSPSTHLTYGFLPSTPSNAMNPVSRAFEKWASATQFTFSLAQNPQNANLVIDESWSVGPVPGAYDLETVALHEIGHLLGLGHSSVQDAIMFPGIPPGVSKNLHADDIEGIKALYNV</sequence>
<keyword evidence="9" id="KW-1185">Reference proteome</keyword>
<dbReference type="Pfam" id="PF00413">
    <property type="entry name" value="Peptidase_M10"/>
    <property type="match status" value="1"/>
</dbReference>
<comment type="cofactor">
    <cofactor evidence="6">
        <name>Zn(2+)</name>
        <dbReference type="ChEBI" id="CHEBI:29105"/>
    </cofactor>
    <text evidence="6">Binds 2 Zn(2+) ions per subunit.</text>
</comment>
<dbReference type="PANTHER" id="PTHR10201">
    <property type="entry name" value="MATRIX METALLOPROTEINASE"/>
    <property type="match status" value="1"/>
</dbReference>
<evidence type="ECO:0000313" key="9">
    <source>
        <dbReference type="Proteomes" id="UP001604336"/>
    </source>
</evidence>
<accession>A0ABD1SXD2</accession>
<dbReference type="GO" id="GO:0006508">
    <property type="term" value="P:proteolysis"/>
    <property type="evidence" value="ECO:0007669"/>
    <property type="project" value="UniProtKB-KW"/>
</dbReference>
<comment type="caution">
    <text evidence="8">The sequence shown here is derived from an EMBL/GenBank/DDBJ whole genome shotgun (WGS) entry which is preliminary data.</text>
</comment>
<name>A0ABD1SXD2_9LAMI</name>
<feature type="binding site" evidence="6">
    <location>
        <position position="139"/>
    </location>
    <ligand>
        <name>Zn(2+)</name>
        <dbReference type="ChEBI" id="CHEBI:29105"/>
        <label>2</label>
        <note>catalytic</note>
    </ligand>
</feature>
<feature type="binding site" evidence="6">
    <location>
        <position position="147"/>
    </location>
    <ligand>
        <name>Zn(2+)</name>
        <dbReference type="ChEBI" id="CHEBI:29105"/>
        <label>2</label>
        <note>catalytic</note>
    </ligand>
</feature>
<evidence type="ECO:0000313" key="8">
    <source>
        <dbReference type="EMBL" id="KAL2505102.1"/>
    </source>
</evidence>
<dbReference type="Proteomes" id="UP001604336">
    <property type="component" value="Unassembled WGS sequence"/>
</dbReference>
<evidence type="ECO:0000256" key="2">
    <source>
        <dbReference type="ARBA" id="ARBA00022723"/>
    </source>
</evidence>
<keyword evidence="6" id="KW-0106">Calcium</keyword>
<evidence type="ECO:0000256" key="5">
    <source>
        <dbReference type="PIRSR" id="PIRSR621190-1"/>
    </source>
</evidence>
<dbReference type="AlphaFoldDB" id="A0ABD1SXD2"/>
<dbReference type="SMART" id="SM00235">
    <property type="entry name" value="ZnMc"/>
    <property type="match status" value="1"/>
</dbReference>
<evidence type="ECO:0000256" key="6">
    <source>
        <dbReference type="PIRSR" id="PIRSR621190-2"/>
    </source>
</evidence>
<dbReference type="InterPro" id="IPR001818">
    <property type="entry name" value="Pept_M10_metallopeptidase"/>
</dbReference>
<protein>
    <submittedName>
        <fullName evidence="8">Matrixin family protein</fullName>
    </submittedName>
</protein>
<dbReference type="InterPro" id="IPR021190">
    <property type="entry name" value="Pept_M10A"/>
</dbReference>
<dbReference type="PANTHER" id="PTHR10201:SF213">
    <property type="entry name" value="METALLOENDOPROTEINASE 2-MMP-LIKE"/>
    <property type="match status" value="1"/>
</dbReference>
<comment type="cofactor">
    <cofactor evidence="6">
        <name>Ca(2+)</name>
        <dbReference type="ChEBI" id="CHEBI:29108"/>
    </cofactor>
    <text evidence="6">Can bind about 5 Ca(2+) ions per subunit.</text>
</comment>
<feature type="domain" description="Peptidase metallopeptidase" evidence="7">
    <location>
        <begin position="53"/>
        <end position="173"/>
    </location>
</feature>
<dbReference type="GO" id="GO:0008233">
    <property type="term" value="F:peptidase activity"/>
    <property type="evidence" value="ECO:0007669"/>
    <property type="project" value="UniProtKB-KW"/>
</dbReference>
<keyword evidence="3" id="KW-0378">Hydrolase</keyword>
<dbReference type="EMBL" id="JBFOLK010000006">
    <property type="protein sequence ID" value="KAL2505102.1"/>
    <property type="molecule type" value="Genomic_DNA"/>
</dbReference>
<organism evidence="8 9">
    <name type="scientific">Abeliophyllum distichum</name>
    <dbReference type="NCBI Taxonomy" id="126358"/>
    <lineage>
        <taxon>Eukaryota</taxon>
        <taxon>Viridiplantae</taxon>
        <taxon>Streptophyta</taxon>
        <taxon>Embryophyta</taxon>
        <taxon>Tracheophyta</taxon>
        <taxon>Spermatophyta</taxon>
        <taxon>Magnoliopsida</taxon>
        <taxon>eudicotyledons</taxon>
        <taxon>Gunneridae</taxon>
        <taxon>Pentapetalae</taxon>
        <taxon>asterids</taxon>
        <taxon>lamiids</taxon>
        <taxon>Lamiales</taxon>
        <taxon>Oleaceae</taxon>
        <taxon>Forsythieae</taxon>
        <taxon>Abeliophyllum</taxon>
    </lineage>
</organism>
<proteinExistence type="predicted"/>
<evidence type="ECO:0000259" key="7">
    <source>
        <dbReference type="SMART" id="SM00235"/>
    </source>
</evidence>
<feature type="binding site" evidence="6">
    <location>
        <position position="110"/>
    </location>
    <ligand>
        <name>Ca(2+)</name>
        <dbReference type="ChEBI" id="CHEBI:29108"/>
        <label>3</label>
    </ligand>
</feature>
<gene>
    <name evidence="8" type="ORF">Adt_20723</name>
</gene>
<dbReference type="SUPFAM" id="SSF55486">
    <property type="entry name" value="Metalloproteases ('zincins'), catalytic domain"/>
    <property type="match status" value="1"/>
</dbReference>
<keyword evidence="1" id="KW-0645">Protease</keyword>
<dbReference type="GO" id="GO:0046872">
    <property type="term" value="F:metal ion binding"/>
    <property type="evidence" value="ECO:0007669"/>
    <property type="project" value="UniProtKB-KW"/>
</dbReference>
<dbReference type="InterPro" id="IPR006026">
    <property type="entry name" value="Peptidase_Metallo"/>
</dbReference>
<evidence type="ECO:0000256" key="3">
    <source>
        <dbReference type="ARBA" id="ARBA00022801"/>
    </source>
</evidence>
<feature type="active site" evidence="5">
    <location>
        <position position="130"/>
    </location>
</feature>
<feature type="binding site" evidence="6">
    <location>
        <position position="129"/>
    </location>
    <ligand>
        <name>Zn(2+)</name>
        <dbReference type="ChEBI" id="CHEBI:29105"/>
        <label>2</label>
        <note>catalytic</note>
    </ligand>
</feature>
<dbReference type="InterPro" id="IPR024079">
    <property type="entry name" value="MetalloPept_cat_dom_sf"/>
</dbReference>
<keyword evidence="2 6" id="KW-0479">Metal-binding</keyword>
<reference evidence="9" key="1">
    <citation type="submission" date="2024-07" db="EMBL/GenBank/DDBJ databases">
        <title>Two chromosome-level genome assemblies of Korean endemic species Abeliophyllum distichum and Forsythia ovata (Oleaceae).</title>
        <authorList>
            <person name="Jang H."/>
        </authorList>
    </citation>
    <scope>NUCLEOTIDE SEQUENCE [LARGE SCALE GENOMIC DNA]</scope>
</reference>